<reference evidence="2" key="3">
    <citation type="submission" date="2022-06" db="UniProtKB">
        <authorList>
            <consortium name="EnsemblPlants"/>
        </authorList>
    </citation>
    <scope>IDENTIFICATION</scope>
</reference>
<reference evidence="2" key="2">
    <citation type="submission" date="2018-03" db="EMBL/GenBank/DDBJ databases">
        <title>The Triticum urartu genome reveals the dynamic nature of wheat genome evolution.</title>
        <authorList>
            <person name="Ling H."/>
            <person name="Ma B."/>
            <person name="Shi X."/>
            <person name="Liu H."/>
            <person name="Dong L."/>
            <person name="Sun H."/>
            <person name="Cao Y."/>
            <person name="Gao Q."/>
            <person name="Zheng S."/>
            <person name="Li Y."/>
            <person name="Yu Y."/>
            <person name="Du H."/>
            <person name="Qi M."/>
            <person name="Li Y."/>
            <person name="Yu H."/>
            <person name="Cui Y."/>
            <person name="Wang N."/>
            <person name="Chen C."/>
            <person name="Wu H."/>
            <person name="Zhao Y."/>
            <person name="Zhang J."/>
            <person name="Li Y."/>
            <person name="Zhou W."/>
            <person name="Zhang B."/>
            <person name="Hu W."/>
            <person name="Eijk M."/>
            <person name="Tang J."/>
            <person name="Witsenboer H."/>
            <person name="Zhao S."/>
            <person name="Li Z."/>
            <person name="Zhang A."/>
            <person name="Wang D."/>
            <person name="Liang C."/>
        </authorList>
    </citation>
    <scope>NUCLEOTIDE SEQUENCE [LARGE SCALE GENOMIC DNA]</scope>
    <source>
        <strain evidence="2">cv. G1812</strain>
    </source>
</reference>
<organism evidence="2 3">
    <name type="scientific">Triticum urartu</name>
    <name type="common">Red wild einkorn</name>
    <name type="synonym">Crithodium urartu</name>
    <dbReference type="NCBI Taxonomy" id="4572"/>
    <lineage>
        <taxon>Eukaryota</taxon>
        <taxon>Viridiplantae</taxon>
        <taxon>Streptophyta</taxon>
        <taxon>Embryophyta</taxon>
        <taxon>Tracheophyta</taxon>
        <taxon>Spermatophyta</taxon>
        <taxon>Magnoliopsida</taxon>
        <taxon>Liliopsida</taxon>
        <taxon>Poales</taxon>
        <taxon>Poaceae</taxon>
        <taxon>BOP clade</taxon>
        <taxon>Pooideae</taxon>
        <taxon>Triticodae</taxon>
        <taxon>Triticeae</taxon>
        <taxon>Triticinae</taxon>
        <taxon>Triticum</taxon>
    </lineage>
</organism>
<feature type="compositionally biased region" description="Polar residues" evidence="1">
    <location>
        <begin position="1"/>
        <end position="22"/>
    </location>
</feature>
<dbReference type="Gramene" id="TuG1812G0300005467.01.T02">
    <property type="protein sequence ID" value="TuG1812G0300005467.01.T02"/>
    <property type="gene ID" value="TuG1812G0300005467.01"/>
</dbReference>
<dbReference type="EnsemblPlants" id="TuG1812G0300005467.01.T02">
    <property type="protein sequence ID" value="TuG1812G0300005467.01.T02"/>
    <property type="gene ID" value="TuG1812G0300005467.01"/>
</dbReference>
<dbReference type="Proteomes" id="UP000015106">
    <property type="component" value="Chromosome 3"/>
</dbReference>
<feature type="region of interest" description="Disordered" evidence="1">
    <location>
        <begin position="1"/>
        <end position="85"/>
    </location>
</feature>
<name>A0A8R7VJE2_TRIUA</name>
<dbReference type="Gramene" id="TuG1812U0000341500.01.T01">
    <property type="protein sequence ID" value="TuG1812U0000341500.01.T01"/>
    <property type="gene ID" value="TuG1812U0000341500.01"/>
</dbReference>
<dbReference type="AlphaFoldDB" id="A0A8R7VJE2"/>
<dbReference type="Gramene" id="TuG1812U0000341500.01.T02">
    <property type="protein sequence ID" value="TuG1812U0000341500.01.T02"/>
    <property type="gene ID" value="TuG1812U0000341500.01"/>
</dbReference>
<feature type="compositionally biased region" description="Polar residues" evidence="1">
    <location>
        <begin position="32"/>
        <end position="41"/>
    </location>
</feature>
<dbReference type="EnsemblPlants" id="TuG1812G0300005467.01.T01">
    <property type="protein sequence ID" value="TuG1812G0300005467.01.T01"/>
    <property type="gene ID" value="TuG1812G0300005467.01"/>
</dbReference>
<dbReference type="Gramene" id="TuG1812G0300005467.01.T01">
    <property type="protein sequence ID" value="TuG1812G0300005467.01.T01"/>
    <property type="gene ID" value="TuG1812G0300005467.01"/>
</dbReference>
<dbReference type="EnsemblPlants" id="TuG1812U0000341500.01.T02">
    <property type="protein sequence ID" value="TuG1812U0000341500.01.T02"/>
    <property type="gene ID" value="TuG1812U0000341500.01"/>
</dbReference>
<dbReference type="EnsemblPlants" id="TuG1812U0000341500.01.T01">
    <property type="protein sequence ID" value="TuG1812U0000341500.01.T01"/>
    <property type="gene ID" value="TuG1812U0000341500.01"/>
</dbReference>
<sequence length="129" mass="13804">AQITICSNPSRRQHETTPSTHHCPTPAALDHPSQQLSSRTTAAAEHPPPSPSSTLLRRSRSPSAHPQRRPDVASPSMLSPRAAPSLLGFAPPTIMLSSLSSFVRAPPTSPFCTSSARMNHLLVVLESWA</sequence>
<evidence type="ECO:0000256" key="1">
    <source>
        <dbReference type="SAM" id="MobiDB-lite"/>
    </source>
</evidence>
<protein>
    <submittedName>
        <fullName evidence="2">Uncharacterized protein</fullName>
    </submittedName>
</protein>
<evidence type="ECO:0000313" key="3">
    <source>
        <dbReference type="Proteomes" id="UP000015106"/>
    </source>
</evidence>
<evidence type="ECO:0000313" key="2">
    <source>
        <dbReference type="EnsemblPlants" id="TuG1812U0000341500.01.T01"/>
    </source>
</evidence>
<keyword evidence="3" id="KW-1185">Reference proteome</keyword>
<reference evidence="3" key="1">
    <citation type="journal article" date="2013" name="Nature">
        <title>Draft genome of the wheat A-genome progenitor Triticum urartu.</title>
        <authorList>
            <person name="Ling H.Q."/>
            <person name="Zhao S."/>
            <person name="Liu D."/>
            <person name="Wang J."/>
            <person name="Sun H."/>
            <person name="Zhang C."/>
            <person name="Fan H."/>
            <person name="Li D."/>
            <person name="Dong L."/>
            <person name="Tao Y."/>
            <person name="Gao C."/>
            <person name="Wu H."/>
            <person name="Li Y."/>
            <person name="Cui Y."/>
            <person name="Guo X."/>
            <person name="Zheng S."/>
            <person name="Wang B."/>
            <person name="Yu K."/>
            <person name="Liang Q."/>
            <person name="Yang W."/>
            <person name="Lou X."/>
            <person name="Chen J."/>
            <person name="Feng M."/>
            <person name="Jian J."/>
            <person name="Zhang X."/>
            <person name="Luo G."/>
            <person name="Jiang Y."/>
            <person name="Liu J."/>
            <person name="Wang Z."/>
            <person name="Sha Y."/>
            <person name="Zhang B."/>
            <person name="Wu H."/>
            <person name="Tang D."/>
            <person name="Shen Q."/>
            <person name="Xue P."/>
            <person name="Zou S."/>
            <person name="Wang X."/>
            <person name="Liu X."/>
            <person name="Wang F."/>
            <person name="Yang Y."/>
            <person name="An X."/>
            <person name="Dong Z."/>
            <person name="Zhang K."/>
            <person name="Zhang X."/>
            <person name="Luo M.C."/>
            <person name="Dvorak J."/>
            <person name="Tong Y."/>
            <person name="Wang J."/>
            <person name="Yang H."/>
            <person name="Li Z."/>
            <person name="Wang D."/>
            <person name="Zhang A."/>
            <person name="Wang J."/>
        </authorList>
    </citation>
    <scope>NUCLEOTIDE SEQUENCE</scope>
    <source>
        <strain evidence="3">cv. G1812</strain>
    </source>
</reference>
<accession>A0A8R7VJE2</accession>
<proteinExistence type="predicted"/>